<keyword evidence="9" id="KW-0378">Hydrolase</keyword>
<feature type="compositionally biased region" description="Basic and acidic residues" evidence="5">
    <location>
        <begin position="1"/>
        <end position="22"/>
    </location>
</feature>
<dbReference type="PROSITE" id="PS00211">
    <property type="entry name" value="ABC_TRANSPORTER_1"/>
    <property type="match status" value="1"/>
</dbReference>
<dbReference type="PANTHER" id="PTHR43394">
    <property type="entry name" value="ATP-DEPENDENT PERMEASE MDL1, MITOCHONDRIAL"/>
    <property type="match status" value="1"/>
</dbReference>
<dbReference type="PANTHER" id="PTHR43394:SF1">
    <property type="entry name" value="ATP-BINDING CASSETTE SUB-FAMILY B MEMBER 10, MITOCHONDRIAL"/>
    <property type="match status" value="1"/>
</dbReference>
<dbReference type="GO" id="GO:0015421">
    <property type="term" value="F:ABC-type oligopeptide transporter activity"/>
    <property type="evidence" value="ECO:0007669"/>
    <property type="project" value="TreeGrafter"/>
</dbReference>
<dbReference type="InterPro" id="IPR036640">
    <property type="entry name" value="ABC1_TM_sf"/>
</dbReference>
<dbReference type="Pfam" id="PF00005">
    <property type="entry name" value="ABC_tran"/>
    <property type="match status" value="1"/>
</dbReference>
<dbReference type="InterPro" id="IPR027417">
    <property type="entry name" value="P-loop_NTPase"/>
</dbReference>
<reference evidence="10" key="1">
    <citation type="submission" date="2017-11" db="EMBL/GenBank/DDBJ databases">
        <title>Otitis media/interna in a cat caused by the recently described species Corynebacterium provencense.</title>
        <authorList>
            <person name="Kittl S."/>
            <person name="Brodard I."/>
            <person name="Rychener L."/>
            <person name="Jores J."/>
            <person name="Roosje P."/>
            <person name="Gobeli Brawand S."/>
        </authorList>
    </citation>
    <scope>NUCLEOTIDE SEQUENCE [LARGE SCALE GENOMIC DNA]</scope>
    <source>
        <strain evidence="10">17KM38</strain>
    </source>
</reference>
<gene>
    <name evidence="9" type="ORF">Csp1_22980</name>
</gene>
<evidence type="ECO:0000256" key="5">
    <source>
        <dbReference type="SAM" id="MobiDB-lite"/>
    </source>
</evidence>
<proteinExistence type="predicted"/>
<keyword evidence="9" id="KW-0067">ATP-binding</keyword>
<dbReference type="Gene3D" id="1.20.1560.10">
    <property type="entry name" value="ABC transporter type 1, transmembrane domain"/>
    <property type="match status" value="1"/>
</dbReference>
<evidence type="ECO:0000256" key="6">
    <source>
        <dbReference type="SAM" id="Phobius"/>
    </source>
</evidence>
<dbReference type="SUPFAM" id="SSF52540">
    <property type="entry name" value="P-loop containing nucleoside triphosphate hydrolases"/>
    <property type="match status" value="1"/>
</dbReference>
<dbReference type="PROSITE" id="PS50893">
    <property type="entry name" value="ABC_TRANSPORTER_2"/>
    <property type="match status" value="1"/>
</dbReference>
<dbReference type="InterPro" id="IPR017871">
    <property type="entry name" value="ABC_transporter-like_CS"/>
</dbReference>
<dbReference type="InterPro" id="IPR039421">
    <property type="entry name" value="Type_1_exporter"/>
</dbReference>
<feature type="compositionally biased region" description="Low complexity" evidence="5">
    <location>
        <begin position="23"/>
        <end position="32"/>
    </location>
</feature>
<sequence>MAQRDGQERHPRHDPRQDRHDGSVSSGRLSVRVSRLPEPTDPHWLVKVAFSQRPRQFLASGGMLLGFICNATTSVIVGRAIDEAVATGSVRQLLVWLGALVALFCLNGVAVWFGRRYLEMILQQLSHDLRTAVTDRIQDPRGVGVPAGGAGVERTAGGLLSVASTDANKAAEIVVMTVFPVAELGSILYVAAVVLTVDWRLGLAVLLGAPAVVLLSVRAARPLRARAGARQTALARTAAVATDAVRGLRIIKGLGVVSTMRDRYRGHSDRAYRATVAANAAEARLTASTQSIGAVYVVAVGVAAGWLALHDGLTVGQLITVVGLSQYVVHPMTMLGRNFATRVAVSAASGRRVVSVLTAPYVTVGEASESATSAVLDAVPTGLTVVRGTGRSTRLADALQHLPRNRVIVAPHTADLFDGSLRDNVHPDPEVADAALVLADCADIPGGPDRPVGEGGHGLSGGQRQRVALARALAADPELLVLTDPTTAVDSVTEQHIAERVAARYSGTGRRLLVLSDAPAWQVVATTRWDADAADRLADGLADRLTGGLTDGLSGRLTDTVEGTGTAGRRSGVQA</sequence>
<feature type="transmembrane region" description="Helical" evidence="6">
    <location>
        <begin position="93"/>
        <end position="113"/>
    </location>
</feature>
<feature type="transmembrane region" description="Helical" evidence="6">
    <location>
        <begin position="57"/>
        <end position="81"/>
    </location>
</feature>
<dbReference type="CDD" id="cd07346">
    <property type="entry name" value="ABC_6TM_exporters"/>
    <property type="match status" value="1"/>
</dbReference>
<evidence type="ECO:0000256" key="4">
    <source>
        <dbReference type="ARBA" id="ARBA00023136"/>
    </source>
</evidence>
<dbReference type="GO" id="GO:0016887">
    <property type="term" value="F:ATP hydrolysis activity"/>
    <property type="evidence" value="ECO:0007669"/>
    <property type="project" value="InterPro"/>
</dbReference>
<dbReference type="AlphaFoldDB" id="A0A2Z3YQG6"/>
<keyword evidence="10" id="KW-1185">Reference proteome</keyword>
<feature type="transmembrane region" description="Helical" evidence="6">
    <location>
        <begin position="201"/>
        <end position="220"/>
    </location>
</feature>
<dbReference type="GO" id="GO:0005524">
    <property type="term" value="F:ATP binding"/>
    <property type="evidence" value="ECO:0007669"/>
    <property type="project" value="UniProtKB-KW"/>
</dbReference>
<feature type="region of interest" description="Disordered" evidence="5">
    <location>
        <begin position="552"/>
        <end position="575"/>
    </location>
</feature>
<dbReference type="OrthoDB" id="4966664at2"/>
<protein>
    <submittedName>
        <fullName evidence="9">Multidrug export ATP-binding/permease protein</fullName>
        <ecNumber evidence="9">3.6.3.-</ecNumber>
    </submittedName>
</protein>
<keyword evidence="3 6" id="KW-1133">Transmembrane helix</keyword>
<feature type="domain" description="ABC transmembrane type-1" evidence="8">
    <location>
        <begin position="57"/>
        <end position="344"/>
    </location>
</feature>
<dbReference type="SUPFAM" id="SSF90123">
    <property type="entry name" value="ABC transporter transmembrane region"/>
    <property type="match status" value="1"/>
</dbReference>
<keyword evidence="4 6" id="KW-0472">Membrane</keyword>
<dbReference type="InterPro" id="IPR003439">
    <property type="entry name" value="ABC_transporter-like_ATP-bd"/>
</dbReference>
<dbReference type="EC" id="3.6.3.-" evidence="9"/>
<dbReference type="Gene3D" id="3.40.50.300">
    <property type="entry name" value="P-loop containing nucleotide triphosphate hydrolases"/>
    <property type="match status" value="1"/>
</dbReference>
<comment type="subcellular location">
    <subcellularLocation>
        <location evidence="1">Cell membrane</location>
        <topology evidence="1">Multi-pass membrane protein</topology>
    </subcellularLocation>
</comment>
<keyword evidence="9" id="KW-0547">Nucleotide-binding</keyword>
<evidence type="ECO:0000313" key="10">
    <source>
        <dbReference type="Proteomes" id="UP000247696"/>
    </source>
</evidence>
<dbReference type="KEGG" id="cpre:Csp1_22980"/>
<name>A0A2Z3YQG6_9CORY</name>
<accession>A0A2Z3YQG6</accession>
<keyword evidence="2 6" id="KW-0812">Transmembrane</keyword>
<feature type="region of interest" description="Disordered" evidence="5">
    <location>
        <begin position="1"/>
        <end position="32"/>
    </location>
</feature>
<feature type="transmembrane region" description="Helical" evidence="6">
    <location>
        <begin position="173"/>
        <end position="195"/>
    </location>
</feature>
<dbReference type="PROSITE" id="PS50929">
    <property type="entry name" value="ABC_TM1F"/>
    <property type="match status" value="1"/>
</dbReference>
<organism evidence="9 10">
    <name type="scientific">Corynebacterium provencense</name>
    <dbReference type="NCBI Taxonomy" id="1737425"/>
    <lineage>
        <taxon>Bacteria</taxon>
        <taxon>Bacillati</taxon>
        <taxon>Actinomycetota</taxon>
        <taxon>Actinomycetes</taxon>
        <taxon>Mycobacteriales</taxon>
        <taxon>Corynebacteriaceae</taxon>
        <taxon>Corynebacterium</taxon>
    </lineage>
</organism>
<evidence type="ECO:0000256" key="2">
    <source>
        <dbReference type="ARBA" id="ARBA00022692"/>
    </source>
</evidence>
<dbReference type="GO" id="GO:0005886">
    <property type="term" value="C:plasma membrane"/>
    <property type="evidence" value="ECO:0007669"/>
    <property type="project" value="UniProtKB-SubCell"/>
</dbReference>
<evidence type="ECO:0000256" key="3">
    <source>
        <dbReference type="ARBA" id="ARBA00022989"/>
    </source>
</evidence>
<dbReference type="InterPro" id="IPR011527">
    <property type="entry name" value="ABC1_TM_dom"/>
</dbReference>
<dbReference type="Proteomes" id="UP000247696">
    <property type="component" value="Chromosome"/>
</dbReference>
<evidence type="ECO:0000256" key="1">
    <source>
        <dbReference type="ARBA" id="ARBA00004651"/>
    </source>
</evidence>
<dbReference type="EMBL" id="CP024988">
    <property type="protein sequence ID" value="AWT27048.1"/>
    <property type="molecule type" value="Genomic_DNA"/>
</dbReference>
<evidence type="ECO:0000259" key="8">
    <source>
        <dbReference type="PROSITE" id="PS50929"/>
    </source>
</evidence>
<feature type="domain" description="ABC transporter" evidence="7">
    <location>
        <begin position="319"/>
        <end position="571"/>
    </location>
</feature>
<dbReference type="RefSeq" id="WP_110482080.1">
    <property type="nucleotide sequence ID" value="NZ_CP024988.1"/>
</dbReference>
<evidence type="ECO:0000313" key="9">
    <source>
        <dbReference type="EMBL" id="AWT27048.1"/>
    </source>
</evidence>
<dbReference type="Pfam" id="PF00664">
    <property type="entry name" value="ABC_membrane"/>
    <property type="match status" value="1"/>
</dbReference>
<evidence type="ECO:0000259" key="7">
    <source>
        <dbReference type="PROSITE" id="PS50893"/>
    </source>
</evidence>